<evidence type="ECO:0000313" key="2">
    <source>
        <dbReference type="Proteomes" id="UP000054653"/>
    </source>
</evidence>
<dbReference type="EMBL" id="JYDI01006601">
    <property type="protein sequence ID" value="KRY03336.1"/>
    <property type="molecule type" value="Genomic_DNA"/>
</dbReference>
<organism evidence="1 2">
    <name type="scientific">Trichinella britovi</name>
    <name type="common">Parasitic roundworm</name>
    <dbReference type="NCBI Taxonomy" id="45882"/>
    <lineage>
        <taxon>Eukaryota</taxon>
        <taxon>Metazoa</taxon>
        <taxon>Ecdysozoa</taxon>
        <taxon>Nematoda</taxon>
        <taxon>Enoplea</taxon>
        <taxon>Dorylaimia</taxon>
        <taxon>Trichinellida</taxon>
        <taxon>Trichinellidae</taxon>
        <taxon>Trichinella</taxon>
    </lineage>
</organism>
<gene>
    <name evidence="1" type="ORF">T03_10576</name>
</gene>
<dbReference type="Proteomes" id="UP000054653">
    <property type="component" value="Unassembled WGS sequence"/>
</dbReference>
<dbReference type="AlphaFoldDB" id="A0A0V0YTA9"/>
<evidence type="ECO:0000313" key="1">
    <source>
        <dbReference type="EMBL" id="KRY03336.1"/>
    </source>
</evidence>
<protein>
    <submittedName>
        <fullName evidence="1">Uncharacterized protein</fullName>
    </submittedName>
</protein>
<reference evidence="1 2" key="1">
    <citation type="submission" date="2015-01" db="EMBL/GenBank/DDBJ databases">
        <title>Evolution of Trichinella species and genotypes.</title>
        <authorList>
            <person name="Korhonen P.K."/>
            <person name="Edoardo P."/>
            <person name="Giuseppe L.R."/>
            <person name="Gasser R.B."/>
        </authorList>
    </citation>
    <scope>NUCLEOTIDE SEQUENCE [LARGE SCALE GENOMIC DNA]</scope>
    <source>
        <strain evidence="1">ISS120</strain>
    </source>
</reference>
<name>A0A0V0YTA9_TRIBR</name>
<keyword evidence="2" id="KW-1185">Reference proteome</keyword>
<comment type="caution">
    <text evidence="1">The sequence shown here is derived from an EMBL/GenBank/DDBJ whole genome shotgun (WGS) entry which is preliminary data.</text>
</comment>
<feature type="non-terminal residue" evidence="1">
    <location>
        <position position="65"/>
    </location>
</feature>
<sequence length="65" mass="7550">MSAWIPILERRNRSNIATKSDCNFSPGSRQRFRDASFISAEPSKTTRHFSFPGPPWYTAWCGKYH</sequence>
<proteinExistence type="predicted"/>
<accession>A0A0V0YTA9</accession>